<reference evidence="2 3" key="1">
    <citation type="submission" date="2022-11" db="EMBL/GenBank/DDBJ databases">
        <title>Minimal conservation of predation-associated metabolite biosynthetic gene clusters underscores biosynthetic potential of Myxococcota including descriptions for ten novel species: Archangium lansinium sp. nov., Myxococcus landrumus sp. nov., Nannocystis bai.</title>
        <authorList>
            <person name="Ahearne A."/>
            <person name="Stevens C."/>
            <person name="Dowd S."/>
        </authorList>
    </citation>
    <scope>NUCLEOTIDE SEQUENCE [LARGE SCALE GENOMIC DNA]</scope>
    <source>
        <strain evidence="2 3">NCWAL01</strain>
    </source>
</reference>
<keyword evidence="3" id="KW-1185">Reference proteome</keyword>
<evidence type="ECO:0000259" key="1">
    <source>
        <dbReference type="PROSITE" id="PS50853"/>
    </source>
</evidence>
<sequence length="1974" mass="206047">MNINSASDLLGLDPAKLPLDGATTSLENGKLVIRFKASVLGREHALHVTFVSEGGSVVGHGLDFESLSLEELDKLGLLPARSRSTGPLPAIVFPAVNVVADRALRTLTVQSGESTASFPLLNAAAVSAKNAKILLKLRSPEFGSAMHHIARIDALLAVGGGACAARLALPRMTSGWLLETTSDAVSGTLPLSTLPALAGGLQLDSVLPAELSALGIADLSLQFSGDKIAGASVRLRTPRLTLISASAGRSALAVDGVEVRLFVETAGRQPTVSGVVFAEIDLLGVPVRVELPLPFDRDAWSLEALPNIEIPGIGQLATEMASWVGAKDLSAGLPAGFSDLGGVVIRRVAMVFDLTQQKLTSVAFELDSANTWQMPGIESLSLEALRVALTVKDPLGDSAVTGVVRGTWALGSVRVPVEMQRLTESAAWSVNASATGLNVTLVDLLALVGVSASEFKAELPPSLSLLSDLALVELSVSYEDGLRGARFAVATSEVWTILEGVLAIEHLDVAVEVNRVAAAEPWNEIFVSLGADVIVFGVAFDLEANNYELFDEWYLDLSMKQGEALSLTSVLESLSSKLLPSDFKLPDTFPEIVCTGAGLLVAPASGTLKGTLTSNVSWKLPFSKTTFELSDLETTVEVGALGANPDTTTPPTAQRPYSVSATGSFKLGTRLSGDASVTLGTSEEKNTIVSVSVSAPIDVGALADTLGGQAAWATVVPTGLETSIARGALTIDMTEGIFAASGAFHGDTTWAYFIHRQGKDDVFAEYLFAAGIGSDSKPADVLSSLAALDALVRVKDVRFAVYAVNAGAVNDATTSPIARMQEALPEARLPKAAGWELPAELGFSSWPTRGVVVFGAVDLSSPTALRRIIDIGVPGDSTLHAAALIDRDEPASSSFVVSVPKFRVFSAFVFENVVVAVSGKDRTVQVRGDVTVDLGKQPFTFQGALSLNDAACTGTLALGSQSPTKKVTHPFSMPGIEIDTLNLSLARRFTEPNKGTDVVVLGKVRFGVAPTGAGETDARIVVGARLVVEDGSPVLFEAMVEDKALDVGMFLAHCATGDTASWPKTFIDIAFEKGSRISYCAQPKRPGYPTGLSVAANVRLTLVQSIQVALELNVSDAGVTGAAVLKEPIALPFIELAGSTLAHGVYTGGPRLGLSTVKANQGLFFVSGLNFLGKGFLETSVAVRKEGSLTHITGKLELAQPVVPFQGAVSFRYTRKGDGSGDLSIVDWPAFEWAKNLVDIVEGIQDLIESAPAGDCAAFTRVAADRALNTQYQVKPAVSVVGGALRFSLGVDVAIDVVGYHVRTVSLKGLAVDVSATTRFDDVPSLLAVGLANGTKDFVSDLLDDPWTLTLLLACALGPKAAEVGAALLCRGLISELTSYAIAVVGAAVGEALVFGVGGIVAAAVLALAGVLGGLGPDAPPSEHRQPPKAPGAPSLSFDEGGLAIAWSDVGATSYDVLVTESGKQTTMPFHAVPGPRVVVPTTSLVLGRTYSVQIIAANATGEKSAGMAARLYVPASPTGISASFAEPVLTIAWDAPPNEVSGHTVLIEENGAPIVPALHPTMTRTTAAMTGAGLERGGKFVASVRATAKDAVSPKSAGVRFDLKVLPSPSGLSLFTDAGHVHATWQGDAAGTFEVEVDGTLRAPVVGCVDAITGPRIVHGATISVRVKASAPLSFGTFSPAVVLRVVELGRPPPLDLREENGAIIATWAVEPRATSHEVEVLGLSSPPKIEYSAAFARISGQGIASGVPLQVRVRSLALSAQSAWSDTRFITVTEAPNDFGALVKGLDLYGAAHLFRTMFPERSAEELCKEIRGVFPKATLMKLAIALQRTRFSIESAANALYASFKPTAPVLARALKTAYPSPDVLATASELVTAGEEITLATRNLHTRHPDLDATQVAVVLYIMFPAETHYDELGRAGGAARIPTKYYVTSLKSAGFGREAVEDAVMILVPGIEDADHDFFVELFARAFAR</sequence>
<gene>
    <name evidence="2" type="ORF">POL68_09710</name>
</gene>
<proteinExistence type="predicted"/>
<dbReference type="RefSeq" id="WP_272136706.1">
    <property type="nucleotide sequence ID" value="NZ_JAQNDM010000002.1"/>
</dbReference>
<evidence type="ECO:0000313" key="3">
    <source>
        <dbReference type="Proteomes" id="UP001221838"/>
    </source>
</evidence>
<evidence type="ECO:0000313" key="2">
    <source>
        <dbReference type="EMBL" id="MDC0708742.1"/>
    </source>
</evidence>
<organism evidence="2 3">
    <name type="scientific">Stigmatella ashevillensis</name>
    <dbReference type="NCBI Taxonomy" id="2995309"/>
    <lineage>
        <taxon>Bacteria</taxon>
        <taxon>Pseudomonadati</taxon>
        <taxon>Myxococcota</taxon>
        <taxon>Myxococcia</taxon>
        <taxon>Myxococcales</taxon>
        <taxon>Cystobacterineae</taxon>
        <taxon>Archangiaceae</taxon>
        <taxon>Stigmatella</taxon>
    </lineage>
</organism>
<dbReference type="EMBL" id="JAQNDM010000002">
    <property type="protein sequence ID" value="MDC0708742.1"/>
    <property type="molecule type" value="Genomic_DNA"/>
</dbReference>
<comment type="caution">
    <text evidence="2">The sequence shown here is derived from an EMBL/GenBank/DDBJ whole genome shotgun (WGS) entry which is preliminary data.</text>
</comment>
<dbReference type="InterPro" id="IPR036116">
    <property type="entry name" value="FN3_sf"/>
</dbReference>
<feature type="domain" description="Fibronectin type-III" evidence="1">
    <location>
        <begin position="1427"/>
        <end position="1517"/>
    </location>
</feature>
<dbReference type="Proteomes" id="UP001221838">
    <property type="component" value="Unassembled WGS sequence"/>
</dbReference>
<dbReference type="InterPro" id="IPR003961">
    <property type="entry name" value="FN3_dom"/>
</dbReference>
<accession>A0ABT5D509</accession>
<protein>
    <recommendedName>
        <fullName evidence="1">Fibronectin type-III domain-containing protein</fullName>
    </recommendedName>
</protein>
<dbReference type="PROSITE" id="PS50853">
    <property type="entry name" value="FN3"/>
    <property type="match status" value="1"/>
</dbReference>
<dbReference type="SUPFAM" id="SSF49265">
    <property type="entry name" value="Fibronectin type III"/>
    <property type="match status" value="1"/>
</dbReference>
<name>A0ABT5D509_9BACT</name>